<dbReference type="Proteomes" id="UP000607653">
    <property type="component" value="Unassembled WGS sequence"/>
</dbReference>
<evidence type="ECO:0000313" key="2">
    <source>
        <dbReference type="Proteomes" id="UP000607653"/>
    </source>
</evidence>
<organism evidence="1 2">
    <name type="scientific">Nelumbo nucifera</name>
    <name type="common">Sacred lotus</name>
    <dbReference type="NCBI Taxonomy" id="4432"/>
    <lineage>
        <taxon>Eukaryota</taxon>
        <taxon>Viridiplantae</taxon>
        <taxon>Streptophyta</taxon>
        <taxon>Embryophyta</taxon>
        <taxon>Tracheophyta</taxon>
        <taxon>Spermatophyta</taxon>
        <taxon>Magnoliopsida</taxon>
        <taxon>Proteales</taxon>
        <taxon>Nelumbonaceae</taxon>
        <taxon>Nelumbo</taxon>
    </lineage>
</organism>
<keyword evidence="2" id="KW-1185">Reference proteome</keyword>
<dbReference type="EMBL" id="DUZY01000003">
    <property type="protein sequence ID" value="DAD30428.1"/>
    <property type="molecule type" value="Genomic_DNA"/>
</dbReference>
<dbReference type="AlphaFoldDB" id="A0A822YM71"/>
<accession>A0A822YM71</accession>
<comment type="caution">
    <text evidence="1">The sequence shown here is derived from an EMBL/GenBank/DDBJ whole genome shotgun (WGS) entry which is preliminary data.</text>
</comment>
<evidence type="ECO:0000313" key="1">
    <source>
        <dbReference type="EMBL" id="DAD30428.1"/>
    </source>
</evidence>
<sequence>MVTQLSLKIVELGNRVIPFCFSSIQLYTVYKEFMACISVKF</sequence>
<gene>
    <name evidence="1" type="ORF">HUJ06_009279</name>
</gene>
<reference evidence="1 2" key="1">
    <citation type="journal article" date="2020" name="Mol. Biol. Evol.">
        <title>Distinct Expression and Methylation Patterns for Genes with Different Fates following a Single Whole-Genome Duplication in Flowering Plants.</title>
        <authorList>
            <person name="Shi T."/>
            <person name="Rahmani R.S."/>
            <person name="Gugger P.F."/>
            <person name="Wang M."/>
            <person name="Li H."/>
            <person name="Zhang Y."/>
            <person name="Li Z."/>
            <person name="Wang Q."/>
            <person name="Van de Peer Y."/>
            <person name="Marchal K."/>
            <person name="Chen J."/>
        </authorList>
    </citation>
    <scope>NUCLEOTIDE SEQUENCE [LARGE SCALE GENOMIC DNA]</scope>
    <source>
        <tissue evidence="1">Leaf</tissue>
    </source>
</reference>
<proteinExistence type="predicted"/>
<name>A0A822YM71_NELNU</name>
<protein>
    <submittedName>
        <fullName evidence="1">Uncharacterized protein</fullName>
    </submittedName>
</protein>